<comment type="caution">
    <text evidence="5">The sequence shown here is derived from an EMBL/GenBank/DDBJ whole genome shotgun (WGS) entry which is preliminary data.</text>
</comment>
<feature type="region of interest" description="Disordered" evidence="3">
    <location>
        <begin position="102"/>
        <end position="144"/>
    </location>
</feature>
<dbReference type="PRINTS" id="PR00421">
    <property type="entry name" value="THIOREDOXIN"/>
</dbReference>
<dbReference type="InterPro" id="IPR013766">
    <property type="entry name" value="Thioredoxin_domain"/>
</dbReference>
<sequence>MVPFIEDMDAFQAALSAAGDKLVVVDFTATWCGPCKLIGPKFVAMAAKAENSQVVFLKVDVDDAGDIAEFYEVTCMPSFLFFRNGEKWHRLGRLQRPPFKQGVAHTAGDRGRFEAGGGTGEGWGRDGGGTGDGQVDTPPAHPGLSIFTLNHY</sequence>
<dbReference type="Gene3D" id="3.40.30.10">
    <property type="entry name" value="Glutaredoxin"/>
    <property type="match status" value="1"/>
</dbReference>
<evidence type="ECO:0000256" key="2">
    <source>
        <dbReference type="ARBA" id="ARBA00023284"/>
    </source>
</evidence>
<evidence type="ECO:0000256" key="3">
    <source>
        <dbReference type="SAM" id="MobiDB-lite"/>
    </source>
</evidence>
<dbReference type="OrthoDB" id="2121326at2759"/>
<organism evidence="5 6">
    <name type="scientific">Muraenolepis orangiensis</name>
    <name type="common">Patagonian moray cod</name>
    <dbReference type="NCBI Taxonomy" id="630683"/>
    <lineage>
        <taxon>Eukaryota</taxon>
        <taxon>Metazoa</taxon>
        <taxon>Chordata</taxon>
        <taxon>Craniata</taxon>
        <taxon>Vertebrata</taxon>
        <taxon>Euteleostomi</taxon>
        <taxon>Actinopterygii</taxon>
        <taxon>Neopterygii</taxon>
        <taxon>Teleostei</taxon>
        <taxon>Neoteleostei</taxon>
        <taxon>Acanthomorphata</taxon>
        <taxon>Zeiogadaria</taxon>
        <taxon>Gadariae</taxon>
        <taxon>Gadiformes</taxon>
        <taxon>Muraenolepidoidei</taxon>
        <taxon>Muraenolepididae</taxon>
        <taxon>Muraenolepis</taxon>
    </lineage>
</organism>
<dbReference type="Proteomes" id="UP001148018">
    <property type="component" value="Unassembled WGS sequence"/>
</dbReference>
<dbReference type="PROSITE" id="PS00194">
    <property type="entry name" value="THIOREDOXIN_1"/>
    <property type="match status" value="1"/>
</dbReference>
<proteinExistence type="predicted"/>
<evidence type="ECO:0000313" key="5">
    <source>
        <dbReference type="EMBL" id="KAJ3584914.1"/>
    </source>
</evidence>
<dbReference type="InterPro" id="IPR036249">
    <property type="entry name" value="Thioredoxin-like_sf"/>
</dbReference>
<evidence type="ECO:0000259" key="4">
    <source>
        <dbReference type="PROSITE" id="PS51352"/>
    </source>
</evidence>
<evidence type="ECO:0000313" key="6">
    <source>
        <dbReference type="Proteomes" id="UP001148018"/>
    </source>
</evidence>
<dbReference type="SUPFAM" id="SSF52833">
    <property type="entry name" value="Thioredoxin-like"/>
    <property type="match status" value="1"/>
</dbReference>
<dbReference type="AlphaFoldDB" id="A0A9Q0D9U6"/>
<gene>
    <name evidence="5" type="ORF">NHX12_013637</name>
</gene>
<accession>A0A9Q0D9U6</accession>
<evidence type="ECO:0000256" key="1">
    <source>
        <dbReference type="ARBA" id="ARBA00023157"/>
    </source>
</evidence>
<name>A0A9Q0D9U6_9TELE</name>
<dbReference type="InterPro" id="IPR017937">
    <property type="entry name" value="Thioredoxin_CS"/>
</dbReference>
<dbReference type="EMBL" id="JANIIK010000118">
    <property type="protein sequence ID" value="KAJ3584914.1"/>
    <property type="molecule type" value="Genomic_DNA"/>
</dbReference>
<protein>
    <recommendedName>
        <fullName evidence="4">Thioredoxin domain-containing protein</fullName>
    </recommendedName>
</protein>
<keyword evidence="2" id="KW-0676">Redox-active center</keyword>
<feature type="compositionally biased region" description="Gly residues" evidence="3">
    <location>
        <begin position="114"/>
        <end position="132"/>
    </location>
</feature>
<reference evidence="5" key="1">
    <citation type="submission" date="2022-07" db="EMBL/GenBank/DDBJ databases">
        <title>Chromosome-level genome of Muraenolepis orangiensis.</title>
        <authorList>
            <person name="Kim J."/>
        </authorList>
    </citation>
    <scope>NUCLEOTIDE SEQUENCE</scope>
    <source>
        <strain evidence="5">KU_S4_2022</strain>
        <tissue evidence="5">Muscle</tissue>
    </source>
</reference>
<dbReference type="Pfam" id="PF00085">
    <property type="entry name" value="Thioredoxin"/>
    <property type="match status" value="1"/>
</dbReference>
<dbReference type="PANTHER" id="PTHR46115">
    <property type="entry name" value="THIOREDOXIN-LIKE PROTEIN 1"/>
    <property type="match status" value="1"/>
</dbReference>
<feature type="domain" description="Thioredoxin" evidence="4">
    <location>
        <begin position="1"/>
        <end position="108"/>
    </location>
</feature>
<keyword evidence="1" id="KW-1015">Disulfide bond</keyword>
<dbReference type="PROSITE" id="PS51352">
    <property type="entry name" value="THIOREDOXIN_2"/>
    <property type="match status" value="1"/>
</dbReference>
<dbReference type="CDD" id="cd02947">
    <property type="entry name" value="TRX_family"/>
    <property type="match status" value="1"/>
</dbReference>
<keyword evidence="6" id="KW-1185">Reference proteome</keyword>